<sequence>MAQPHKDHRVVDLMSRRGVMGLGATAAALGLGACGDADPDVASAPPDSDTDLSGSLVLWAYPMDQANDAEWYQPHIDSFQEKFPGIDVEVVMQPWEGREEQLTASITGGNAPDVVYMTPDFLPRFANEELLVSLDELRDWSTFTPESMEPLRFDGSLYAAPVLIQAAQTFANKRLLNELGVEGPTTWDEMRTVGEIAAEAGYYLTQYNGDETLNQNYYMYLWQAGGDVLTEDGTAAAFNSAEGLEALEFIKEMNDKGWLPVEPLSVIVPFEQTDLAQGNVVYSQGYMLSTARSVISDELEILPPMQHREQVAMGSVGAMSIFNTTEFPEAAAALVHHLSEPEFIESMAVDFAYYSPRSDLTGIHKDDEQVAEFEQYIEFVDKEVIHPQSREIMETLKPTIQEVLLQGLDPQEALDTMESDVNDLLSRGG</sequence>
<dbReference type="Pfam" id="PF13416">
    <property type="entry name" value="SBP_bac_8"/>
    <property type="match status" value="1"/>
</dbReference>
<gene>
    <name evidence="1" type="ORF">H9786_02170</name>
</gene>
<dbReference type="Gene3D" id="3.40.190.10">
    <property type="entry name" value="Periplasmic binding protein-like II"/>
    <property type="match status" value="1"/>
</dbReference>
<dbReference type="PROSITE" id="PS51318">
    <property type="entry name" value="TAT"/>
    <property type="match status" value="1"/>
</dbReference>
<dbReference type="Proteomes" id="UP000823823">
    <property type="component" value="Unassembled WGS sequence"/>
</dbReference>
<dbReference type="AlphaFoldDB" id="A0A9D2LB53"/>
<dbReference type="PANTHER" id="PTHR43649">
    <property type="entry name" value="ARABINOSE-BINDING PROTEIN-RELATED"/>
    <property type="match status" value="1"/>
</dbReference>
<dbReference type="InterPro" id="IPR006059">
    <property type="entry name" value="SBP"/>
</dbReference>
<dbReference type="InterPro" id="IPR006311">
    <property type="entry name" value="TAT_signal"/>
</dbReference>
<evidence type="ECO:0000313" key="1">
    <source>
        <dbReference type="EMBL" id="HJB09328.1"/>
    </source>
</evidence>
<dbReference type="PROSITE" id="PS51257">
    <property type="entry name" value="PROKAR_LIPOPROTEIN"/>
    <property type="match status" value="1"/>
</dbReference>
<dbReference type="SUPFAM" id="SSF53850">
    <property type="entry name" value="Periplasmic binding protein-like II"/>
    <property type="match status" value="1"/>
</dbReference>
<protein>
    <submittedName>
        <fullName evidence="1">Sugar ABC transporter substrate-binding protein</fullName>
    </submittedName>
</protein>
<evidence type="ECO:0000313" key="2">
    <source>
        <dbReference type="Proteomes" id="UP000823823"/>
    </source>
</evidence>
<dbReference type="EMBL" id="DWZH01000016">
    <property type="protein sequence ID" value="HJB09328.1"/>
    <property type="molecule type" value="Genomic_DNA"/>
</dbReference>
<reference evidence="1" key="1">
    <citation type="journal article" date="2021" name="PeerJ">
        <title>Extensive microbial diversity within the chicken gut microbiome revealed by metagenomics and culture.</title>
        <authorList>
            <person name="Gilroy R."/>
            <person name="Ravi A."/>
            <person name="Getino M."/>
            <person name="Pursley I."/>
            <person name="Horton D.L."/>
            <person name="Alikhan N.F."/>
            <person name="Baker D."/>
            <person name="Gharbi K."/>
            <person name="Hall N."/>
            <person name="Watson M."/>
            <person name="Adriaenssens E.M."/>
            <person name="Foster-Nyarko E."/>
            <person name="Jarju S."/>
            <person name="Secka A."/>
            <person name="Antonio M."/>
            <person name="Oren A."/>
            <person name="Chaudhuri R.R."/>
            <person name="La Ragione R."/>
            <person name="Hildebrand F."/>
            <person name="Pallen M.J."/>
        </authorList>
    </citation>
    <scope>NUCLEOTIDE SEQUENCE</scope>
    <source>
        <strain evidence="1">ChiHjej13B12-24818</strain>
    </source>
</reference>
<dbReference type="PANTHER" id="PTHR43649:SF12">
    <property type="entry name" value="DIACETYLCHITOBIOSE BINDING PROTEIN DASA"/>
    <property type="match status" value="1"/>
</dbReference>
<organism evidence="1 2">
    <name type="scientific">Candidatus Brachybacterium merdavium</name>
    <dbReference type="NCBI Taxonomy" id="2838513"/>
    <lineage>
        <taxon>Bacteria</taxon>
        <taxon>Bacillati</taxon>
        <taxon>Actinomycetota</taxon>
        <taxon>Actinomycetes</taxon>
        <taxon>Micrococcales</taxon>
        <taxon>Dermabacteraceae</taxon>
        <taxon>Brachybacterium</taxon>
    </lineage>
</organism>
<name>A0A9D2LB53_9MICO</name>
<accession>A0A9D2LB53</accession>
<dbReference type="CDD" id="cd13585">
    <property type="entry name" value="PBP2_TMBP_like"/>
    <property type="match status" value="1"/>
</dbReference>
<reference evidence="1" key="2">
    <citation type="submission" date="2021-04" db="EMBL/GenBank/DDBJ databases">
        <authorList>
            <person name="Gilroy R."/>
        </authorList>
    </citation>
    <scope>NUCLEOTIDE SEQUENCE</scope>
    <source>
        <strain evidence="1">ChiHjej13B12-24818</strain>
    </source>
</reference>
<proteinExistence type="predicted"/>
<dbReference type="InterPro" id="IPR050490">
    <property type="entry name" value="Bact_solute-bd_prot1"/>
</dbReference>
<comment type="caution">
    <text evidence="1">The sequence shown here is derived from an EMBL/GenBank/DDBJ whole genome shotgun (WGS) entry which is preliminary data.</text>
</comment>